<dbReference type="CDD" id="cd07802">
    <property type="entry name" value="ASKHA_NBD_FGGY_EcLyxK-like"/>
    <property type="match status" value="1"/>
</dbReference>
<feature type="domain" description="Carbohydrate kinase FGGY C-terminal" evidence="6">
    <location>
        <begin position="259"/>
        <end position="439"/>
    </location>
</feature>
<dbReference type="EMBL" id="FMJD01000002">
    <property type="protein sequence ID" value="SCM72949.1"/>
    <property type="molecule type" value="Genomic_DNA"/>
</dbReference>
<dbReference type="InterPro" id="IPR018485">
    <property type="entry name" value="FGGY_C"/>
</dbReference>
<dbReference type="SUPFAM" id="SSF53067">
    <property type="entry name" value="Actin-like ATPase domain"/>
    <property type="match status" value="2"/>
</dbReference>
<reference evidence="7" key="1">
    <citation type="submission" date="2016-08" db="EMBL/GenBank/DDBJ databases">
        <authorList>
            <person name="Seilhamer J.J."/>
        </authorList>
    </citation>
    <scope>NUCLEOTIDE SEQUENCE</scope>
    <source>
        <strain evidence="7">86</strain>
    </source>
</reference>
<dbReference type="AlphaFoldDB" id="A0A212L6I5"/>
<dbReference type="InterPro" id="IPR018484">
    <property type="entry name" value="FGGY_N"/>
</dbReference>
<keyword evidence="2 4" id="KW-0808">Transferase</keyword>
<dbReference type="EC" id="2.7.1.53" evidence="7"/>
<dbReference type="InterPro" id="IPR050406">
    <property type="entry name" value="FGGY_Carb_Kinase"/>
</dbReference>
<dbReference type="PANTHER" id="PTHR43095">
    <property type="entry name" value="SUGAR KINASE"/>
    <property type="match status" value="1"/>
</dbReference>
<organism evidence="7">
    <name type="scientific">uncultured Pleomorphomonas sp</name>
    <dbReference type="NCBI Taxonomy" id="442121"/>
    <lineage>
        <taxon>Bacteria</taxon>
        <taxon>Pseudomonadati</taxon>
        <taxon>Pseudomonadota</taxon>
        <taxon>Alphaproteobacteria</taxon>
        <taxon>Hyphomicrobiales</taxon>
        <taxon>Pleomorphomonadaceae</taxon>
        <taxon>Pleomorphomonas</taxon>
        <taxon>environmental samples</taxon>
    </lineage>
</organism>
<evidence type="ECO:0000313" key="7">
    <source>
        <dbReference type="EMBL" id="SCM72949.1"/>
    </source>
</evidence>
<accession>A0A212L6I5</accession>
<gene>
    <name evidence="7" type="primary">lyxK</name>
    <name evidence="7" type="ORF">KL86PLE_100771</name>
</gene>
<dbReference type="Pfam" id="PF02782">
    <property type="entry name" value="FGGY_C"/>
    <property type="match status" value="1"/>
</dbReference>
<evidence type="ECO:0000256" key="2">
    <source>
        <dbReference type="ARBA" id="ARBA00022679"/>
    </source>
</evidence>
<evidence type="ECO:0000259" key="5">
    <source>
        <dbReference type="Pfam" id="PF00370"/>
    </source>
</evidence>
<keyword evidence="3 4" id="KW-0418">Kinase</keyword>
<sequence length="505" mass="53481">MPVWLGIDCGGTFLKAGLCDEAGRIVGLARRGLPVLSERPGWAERDTDALWQATCRVIADVLATSGIAPTEVAGLGISAQGKGLFLLDRERRPLGRAMLSSDQRALDRVRAWQRDGLPEKLYPRTLQTLWTGHPVSLLRWLKDEQPEVYGRIGSVMMAHDYLRFRLTGARGAEITNISESNLYDMRAGRYDGALADLCGIGEAMAALPPVVGSAEVVGGVTRQAAADTGLAAGTPVVGGLFDVVATSLAAGVEDESRINAVLGTWSVATGVAAEVAPGLDIPFVYGRHAEPGLYIVHDASPTSAANLEWLAAQFADRDYAGMDRAVAALPPAASDVLFLPFLYGSNAGLGMKACFYGLQALHGRAHLLQAVYEGVVFSFLQHLDRLRQRFPAAEALRVTGGPVRSAVWMQMLADATGLPLELPAVEETGCLGAAMAAAVGTGAFADFRTAMAAFAPALTRVEPVPARFAAYARKRAAYRELIAALAGYEERLAALRANPSPGIAT</sequence>
<dbReference type="InterPro" id="IPR043129">
    <property type="entry name" value="ATPase_NBD"/>
</dbReference>
<dbReference type="Gene3D" id="3.30.420.40">
    <property type="match status" value="2"/>
</dbReference>
<dbReference type="InterPro" id="IPR000577">
    <property type="entry name" value="Carb_kinase_FGGY"/>
</dbReference>
<evidence type="ECO:0000256" key="3">
    <source>
        <dbReference type="ARBA" id="ARBA00022777"/>
    </source>
</evidence>
<name>A0A212L6I5_9HYPH</name>
<proteinExistence type="inferred from homology"/>
<evidence type="ECO:0000256" key="1">
    <source>
        <dbReference type="ARBA" id="ARBA00009156"/>
    </source>
</evidence>
<feature type="domain" description="Carbohydrate kinase FGGY N-terminal" evidence="5">
    <location>
        <begin position="3"/>
        <end position="248"/>
    </location>
</feature>
<dbReference type="Pfam" id="PF00370">
    <property type="entry name" value="FGGY_N"/>
    <property type="match status" value="1"/>
</dbReference>
<comment type="similarity">
    <text evidence="1 4">Belongs to the FGGY kinase family.</text>
</comment>
<dbReference type="GO" id="GO:0016773">
    <property type="term" value="F:phosphotransferase activity, alcohol group as acceptor"/>
    <property type="evidence" value="ECO:0007669"/>
    <property type="project" value="InterPro"/>
</dbReference>
<evidence type="ECO:0000259" key="6">
    <source>
        <dbReference type="Pfam" id="PF02782"/>
    </source>
</evidence>
<evidence type="ECO:0000256" key="4">
    <source>
        <dbReference type="RuleBase" id="RU003733"/>
    </source>
</evidence>
<dbReference type="PROSITE" id="PS00445">
    <property type="entry name" value="FGGY_KINASES_2"/>
    <property type="match status" value="1"/>
</dbReference>
<dbReference type="InterPro" id="IPR018483">
    <property type="entry name" value="Carb_kinase_FGGY_CS"/>
</dbReference>
<protein>
    <submittedName>
        <fullName evidence="7">L-xylulose kinase</fullName>
        <ecNumber evidence="7">2.7.1.53</ecNumber>
    </submittedName>
</protein>
<dbReference type="PIRSF" id="PIRSF000538">
    <property type="entry name" value="GlpK"/>
    <property type="match status" value="1"/>
</dbReference>
<dbReference type="RefSeq" id="WP_288199391.1">
    <property type="nucleotide sequence ID" value="NZ_LT608334.1"/>
</dbReference>
<dbReference type="GO" id="GO:0008744">
    <property type="term" value="F:L-xylulokinase activity"/>
    <property type="evidence" value="ECO:0007669"/>
    <property type="project" value="UniProtKB-EC"/>
</dbReference>
<dbReference type="PANTHER" id="PTHR43095:SF3">
    <property type="entry name" value="L-XYLULOSE_3-KETO-L-GULONATE KINASE"/>
    <property type="match status" value="1"/>
</dbReference>